<keyword evidence="1" id="KW-0732">Signal</keyword>
<reference evidence="4" key="1">
    <citation type="submission" date="2021-01" db="EMBL/GenBank/DDBJ databases">
        <authorList>
            <person name="Corre E."/>
            <person name="Pelletier E."/>
            <person name="Niang G."/>
            <person name="Scheremetjew M."/>
            <person name="Finn R."/>
            <person name="Kale V."/>
            <person name="Holt S."/>
            <person name="Cochrane G."/>
            <person name="Meng A."/>
            <person name="Brown T."/>
            <person name="Cohen L."/>
        </authorList>
    </citation>
    <scope>NUCLEOTIDE SEQUENCE</scope>
    <source>
        <strain evidence="4">CCMP826</strain>
    </source>
</reference>
<evidence type="ECO:0000313" key="4">
    <source>
        <dbReference type="EMBL" id="CAD9498977.1"/>
    </source>
</evidence>
<sequence length="555" mass="62627">MAKLSIRIIPYIFLLVAGNVKGDVTSKLEHVMDQTDTLQSGYSQVFQEGLCRVVMKARGSLVVLKGEEEKKMMWRTGLPPGHKSGDKYKLQLRDRGNMVIERIASSDGPIEAVTVYDTHTEGDVGDYFLGIDDECSLEIHKGTFDKTFPADLLYLQRRQRAVWANIKFDRMGEGESLGVSEIYSYRQWFDHFMFMSPDGNLEIYEGKDFADAGDELLWESDTKRQRGDYRFIIGENATLSLLDVATGEQYWEKVLQNSGRPPSSIDWLSLVSFNGVVKDNSVGPYELFSNSQPYELFGNEGNVFMKQGDILPAGSVYAGDRCNLYVQYDGRLDVDDGWLRPKWSSGKAKDDTISDDYFLMLSDTGNLVMYRKPYFDSPAERLWATHTNGEEGEYFLRMTPRCDLRVYQGTPELRGELVWSSRVTELLPGDRLIKAQYFAPGFAPGVNCDFFMTLLPETGVLGIYDKDSMDKSFYENPESFEDPIWSFDAGLGEYDDFYVKVSYGGKLNFYGVGENGDVLMAEQFDLGEIDGEFKVALCDKDGSSSGSPKSVKIAV</sequence>
<dbReference type="PROSITE" id="PS50927">
    <property type="entry name" value="BULB_LECTIN"/>
    <property type="match status" value="1"/>
</dbReference>
<dbReference type="EMBL" id="HBGV01011888">
    <property type="protein sequence ID" value="CAD9498970.1"/>
    <property type="molecule type" value="Transcribed_RNA"/>
</dbReference>
<feature type="signal peptide" evidence="1">
    <location>
        <begin position="1"/>
        <end position="22"/>
    </location>
</feature>
<name>A0A6U0GPV3_9STRA</name>
<feature type="chain" id="PRO_5035676880" description="Bulb-type lectin domain-containing protein" evidence="1">
    <location>
        <begin position="23"/>
        <end position="555"/>
    </location>
</feature>
<dbReference type="InterPro" id="IPR001480">
    <property type="entry name" value="Bulb-type_lectin_dom"/>
</dbReference>
<dbReference type="InterPro" id="IPR036426">
    <property type="entry name" value="Bulb-type_lectin_dom_sf"/>
</dbReference>
<evidence type="ECO:0000256" key="1">
    <source>
        <dbReference type="SAM" id="SignalP"/>
    </source>
</evidence>
<evidence type="ECO:0000259" key="2">
    <source>
        <dbReference type="PROSITE" id="PS50927"/>
    </source>
</evidence>
<protein>
    <recommendedName>
        <fullName evidence="2">Bulb-type lectin domain-containing protein</fullName>
    </recommendedName>
</protein>
<dbReference type="Gene3D" id="2.90.10.10">
    <property type="entry name" value="Bulb-type lectin domain"/>
    <property type="match status" value="2"/>
</dbReference>
<dbReference type="SUPFAM" id="SSF51110">
    <property type="entry name" value="alpha-D-mannose-specific plant lectins"/>
    <property type="match status" value="2"/>
</dbReference>
<organism evidence="4">
    <name type="scientific">Helicotheca tamesis</name>
    <dbReference type="NCBI Taxonomy" id="374047"/>
    <lineage>
        <taxon>Eukaryota</taxon>
        <taxon>Sar</taxon>
        <taxon>Stramenopiles</taxon>
        <taxon>Ochrophyta</taxon>
        <taxon>Bacillariophyta</taxon>
        <taxon>Mediophyceae</taxon>
        <taxon>Lithodesmiophycidae</taxon>
        <taxon>Lithodesmiales</taxon>
        <taxon>Lithodesmiaceae</taxon>
        <taxon>Helicotheca</taxon>
    </lineage>
</organism>
<dbReference type="EMBL" id="HBGV01011889">
    <property type="protein sequence ID" value="CAD9498977.1"/>
    <property type="molecule type" value="Transcribed_RNA"/>
</dbReference>
<accession>A0A6U0GPV3</accession>
<feature type="domain" description="Bulb-type lectin" evidence="2">
    <location>
        <begin position="302"/>
        <end position="419"/>
    </location>
</feature>
<gene>
    <name evidence="3" type="ORF">HTAM1171_LOCUS7293</name>
    <name evidence="4" type="ORF">HTAM1171_LOCUS7294</name>
</gene>
<evidence type="ECO:0000313" key="3">
    <source>
        <dbReference type="EMBL" id="CAD9498970.1"/>
    </source>
</evidence>
<proteinExistence type="predicted"/>
<dbReference type="AlphaFoldDB" id="A0A6U0GPV3"/>